<dbReference type="EMBL" id="JACHEK010000011">
    <property type="protein sequence ID" value="MBB6146822.1"/>
    <property type="molecule type" value="Genomic_DNA"/>
</dbReference>
<organism evidence="1 2">
    <name type="scientific">Silvibacterium bohemicum</name>
    <dbReference type="NCBI Taxonomy" id="1577686"/>
    <lineage>
        <taxon>Bacteria</taxon>
        <taxon>Pseudomonadati</taxon>
        <taxon>Acidobacteriota</taxon>
        <taxon>Terriglobia</taxon>
        <taxon>Terriglobales</taxon>
        <taxon>Acidobacteriaceae</taxon>
        <taxon>Silvibacterium</taxon>
    </lineage>
</organism>
<comment type="caution">
    <text evidence="1">The sequence shown here is derived from an EMBL/GenBank/DDBJ whole genome shotgun (WGS) entry which is preliminary data.</text>
</comment>
<dbReference type="AlphaFoldDB" id="A0A841JZN9"/>
<dbReference type="Proteomes" id="UP000538666">
    <property type="component" value="Unassembled WGS sequence"/>
</dbReference>
<sequence length="46" mass="5447">MYVICTLPGVARKRNAKWFPARQWRIDDLMARVHTGAKYKETQIVQ</sequence>
<dbReference type="RefSeq" id="WP_156186118.1">
    <property type="nucleotide sequence ID" value="NZ_JACHEK010000011.1"/>
</dbReference>
<protein>
    <submittedName>
        <fullName evidence="1">Uncharacterized protein</fullName>
    </submittedName>
</protein>
<proteinExistence type="predicted"/>
<evidence type="ECO:0000313" key="1">
    <source>
        <dbReference type="EMBL" id="MBB6146822.1"/>
    </source>
</evidence>
<evidence type="ECO:0000313" key="2">
    <source>
        <dbReference type="Proteomes" id="UP000538666"/>
    </source>
</evidence>
<gene>
    <name evidence="1" type="ORF">HNQ77_004803</name>
</gene>
<reference evidence="1 2" key="1">
    <citation type="submission" date="2020-08" db="EMBL/GenBank/DDBJ databases">
        <title>Genomic Encyclopedia of Type Strains, Phase IV (KMG-IV): sequencing the most valuable type-strain genomes for metagenomic binning, comparative biology and taxonomic classification.</title>
        <authorList>
            <person name="Goeker M."/>
        </authorList>
    </citation>
    <scope>NUCLEOTIDE SEQUENCE [LARGE SCALE GENOMIC DNA]</scope>
    <source>
        <strain evidence="1 2">DSM 103733</strain>
    </source>
</reference>
<keyword evidence="2" id="KW-1185">Reference proteome</keyword>
<accession>A0A841JZN9</accession>
<name>A0A841JZN9_9BACT</name>